<accession>B8D0U0</accession>
<dbReference type="EMBL" id="CP001098">
    <property type="protein sequence ID" value="ACL69004.1"/>
    <property type="molecule type" value="Genomic_DNA"/>
</dbReference>
<evidence type="ECO:0000256" key="4">
    <source>
        <dbReference type="ARBA" id="ARBA00022741"/>
    </source>
</evidence>
<dbReference type="EMBL" id="CP001098">
    <property type="protein sequence ID" value="ACL68909.1"/>
    <property type="molecule type" value="Genomic_DNA"/>
</dbReference>
<evidence type="ECO:0000256" key="1">
    <source>
        <dbReference type="ARBA" id="ARBA00004202"/>
    </source>
</evidence>
<comment type="function">
    <text evidence="8">ATP-binding (A) component of a common energy-coupling factor (ECF) ABC-transporter complex.</text>
</comment>
<dbReference type="eggNOG" id="COG1122">
    <property type="taxonomic scope" value="Bacteria"/>
</dbReference>
<dbReference type="InterPro" id="IPR017871">
    <property type="entry name" value="ABC_transporter-like_CS"/>
</dbReference>
<dbReference type="GO" id="GO:0042626">
    <property type="term" value="F:ATPase-coupled transmembrane transporter activity"/>
    <property type="evidence" value="ECO:0007669"/>
    <property type="project" value="TreeGrafter"/>
</dbReference>
<evidence type="ECO:0000313" key="11">
    <source>
        <dbReference type="EMBL" id="ACL69004.1"/>
    </source>
</evidence>
<dbReference type="PANTHER" id="PTHR43553">
    <property type="entry name" value="HEAVY METAL TRANSPORTER"/>
    <property type="match status" value="1"/>
</dbReference>
<reference evidence="10 12" key="1">
    <citation type="journal article" date="2009" name="PLoS ONE">
        <title>Genome analysis of the anaerobic thermohalophilic bacterium Halothermothrix orenii.</title>
        <authorList>
            <person name="Mavromatis K."/>
            <person name="Ivanova N."/>
            <person name="Anderson I."/>
            <person name="Lykidis A."/>
            <person name="Hooper S.D."/>
            <person name="Sun H."/>
            <person name="Kunin V."/>
            <person name="Lapidus A."/>
            <person name="Hugenholtz P."/>
            <person name="Patel B."/>
            <person name="Kyrpides N.C."/>
        </authorList>
    </citation>
    <scope>NUCLEOTIDE SEQUENCE [LARGE SCALE GENOMIC DNA]</scope>
    <source>
        <strain evidence="10">H 168</strain>
        <strain evidence="12">H 168 / OCM 544 / DSM 9562</strain>
    </source>
</reference>
<dbReference type="EC" id="7.-.-.-" evidence="8"/>
<dbReference type="GO" id="GO:0016887">
    <property type="term" value="F:ATP hydrolysis activity"/>
    <property type="evidence" value="ECO:0007669"/>
    <property type="project" value="InterPro"/>
</dbReference>
<dbReference type="GO" id="GO:0005524">
    <property type="term" value="F:ATP binding"/>
    <property type="evidence" value="ECO:0007669"/>
    <property type="project" value="UniProtKB-UniRule"/>
</dbReference>
<dbReference type="Gene3D" id="3.40.50.300">
    <property type="entry name" value="P-loop containing nucleotide triphosphate hydrolases"/>
    <property type="match status" value="1"/>
</dbReference>
<organism evidence="10 12">
    <name type="scientific">Halothermothrix orenii (strain H 168 / OCM 544 / DSM 9562)</name>
    <dbReference type="NCBI Taxonomy" id="373903"/>
    <lineage>
        <taxon>Bacteria</taxon>
        <taxon>Bacillati</taxon>
        <taxon>Bacillota</taxon>
        <taxon>Clostridia</taxon>
        <taxon>Halanaerobiales</taxon>
        <taxon>Halothermotrichaceae</taxon>
        <taxon>Halothermothrix</taxon>
    </lineage>
</organism>
<dbReference type="HOGENOM" id="CLU_000604_1_22_9"/>
<proteinExistence type="inferred from homology"/>
<evidence type="ECO:0000313" key="10">
    <source>
        <dbReference type="EMBL" id="ACL68909.1"/>
    </source>
</evidence>
<protein>
    <recommendedName>
        <fullName evidence="8">Energy-coupling factor transporter ATP-binding protein EcfA2</fullName>
        <ecNumber evidence="8">7.-.-.-</ecNumber>
    </recommendedName>
</protein>
<dbReference type="InterPro" id="IPR003593">
    <property type="entry name" value="AAA+_ATPase"/>
</dbReference>
<dbReference type="CDD" id="cd03225">
    <property type="entry name" value="ABC_cobalt_CbiO_domain1"/>
    <property type="match status" value="1"/>
</dbReference>
<keyword evidence="12" id="KW-1185">Reference proteome</keyword>
<evidence type="ECO:0000256" key="3">
    <source>
        <dbReference type="ARBA" id="ARBA00022475"/>
    </source>
</evidence>
<dbReference type="Pfam" id="PF00005">
    <property type="entry name" value="ABC_tran"/>
    <property type="match status" value="1"/>
</dbReference>
<keyword evidence="6" id="KW-1278">Translocase</keyword>
<keyword evidence="3 8" id="KW-1003">Cell membrane</keyword>
<dbReference type="SMART" id="SM00382">
    <property type="entry name" value="AAA"/>
    <property type="match status" value="1"/>
</dbReference>
<dbReference type="STRING" id="373903.Hore_01480"/>
<evidence type="ECO:0000256" key="8">
    <source>
        <dbReference type="RuleBase" id="RU365104"/>
    </source>
</evidence>
<evidence type="ECO:0000256" key="7">
    <source>
        <dbReference type="ARBA" id="ARBA00023136"/>
    </source>
</evidence>
<dbReference type="InterPro" id="IPR015856">
    <property type="entry name" value="ABC_transpr_CbiO/EcfA_su"/>
</dbReference>
<sequence length="283" mass="32473">MLIQLKDVSHIYSGQNEKALESVNLRIQSNEFIGIVGHTGSGKSTLVQLFNGLIKPSEGKVFIEGIDIHQKKVSKREIRQKIGLVFQYPEHQLFEETIYDEVAFGPRNLDLSEEEIKKRVIQALSLVGMDYETYKDRSPFHLSGGQQRKIAIAGVLAMMPEVLILDEPTAGLDPRGREQLIKLLKQLHRDYKMTVILISHRMEEISQLSNRVLVLSRGRIVMDGKPEEVFTRVDEIRKLGLDLPQITEVLWELKNRGLRVRTDIFNVEEATREIITKMRESQC</sequence>
<dbReference type="KEGG" id="hor:Hore_02430"/>
<dbReference type="OrthoDB" id="9784332at2"/>
<evidence type="ECO:0000256" key="6">
    <source>
        <dbReference type="ARBA" id="ARBA00022967"/>
    </source>
</evidence>
<dbReference type="GO" id="GO:0043190">
    <property type="term" value="C:ATP-binding cassette (ABC) transporter complex"/>
    <property type="evidence" value="ECO:0007669"/>
    <property type="project" value="TreeGrafter"/>
</dbReference>
<dbReference type="KEGG" id="hor:Hore_01480"/>
<feature type="domain" description="ABC transporter" evidence="9">
    <location>
        <begin position="3"/>
        <end position="242"/>
    </location>
</feature>
<dbReference type="InterPro" id="IPR003439">
    <property type="entry name" value="ABC_transporter-like_ATP-bd"/>
</dbReference>
<evidence type="ECO:0000256" key="5">
    <source>
        <dbReference type="ARBA" id="ARBA00022840"/>
    </source>
</evidence>
<dbReference type="PROSITE" id="PS00211">
    <property type="entry name" value="ABC_TRANSPORTER_1"/>
    <property type="match status" value="1"/>
</dbReference>
<gene>
    <name evidence="10" type="ordered locus">Hore_01480</name>
    <name evidence="11" type="ordered locus">Hore_02430</name>
</gene>
<comment type="similarity">
    <text evidence="8">Belongs to the ABC transporter superfamily. Energy-coupling factor EcfA family.</text>
</comment>
<evidence type="ECO:0000313" key="12">
    <source>
        <dbReference type="Proteomes" id="UP000000719"/>
    </source>
</evidence>
<dbReference type="RefSeq" id="WP_012635107.1">
    <property type="nucleotide sequence ID" value="NC_011899.1"/>
</dbReference>
<dbReference type="InterPro" id="IPR050095">
    <property type="entry name" value="ECF_ABC_transporter_ATP-bd"/>
</dbReference>
<dbReference type="AlphaFoldDB" id="B8D0U0"/>
<dbReference type="SUPFAM" id="SSF52540">
    <property type="entry name" value="P-loop containing nucleoside triphosphate hydrolases"/>
    <property type="match status" value="1"/>
</dbReference>
<dbReference type="Proteomes" id="UP000000719">
    <property type="component" value="Chromosome"/>
</dbReference>
<dbReference type="PANTHER" id="PTHR43553:SF27">
    <property type="entry name" value="ENERGY-COUPLING FACTOR TRANSPORTER ATP-BINDING PROTEIN ECFA2"/>
    <property type="match status" value="1"/>
</dbReference>
<dbReference type="FunFam" id="3.40.50.300:FF:000224">
    <property type="entry name" value="Energy-coupling factor transporter ATP-binding protein EcfA"/>
    <property type="match status" value="1"/>
</dbReference>
<evidence type="ECO:0000256" key="2">
    <source>
        <dbReference type="ARBA" id="ARBA00022448"/>
    </source>
</evidence>
<keyword evidence="4 8" id="KW-0547">Nucleotide-binding</keyword>
<comment type="subunit">
    <text evidence="8">Forms a stable energy-coupling factor (ECF) transporter complex composed of 2 membrane-embedded substrate-binding proteins (S component), 2 ATP-binding proteins (A component) and 2 transmembrane proteins (T component).</text>
</comment>
<dbReference type="NCBIfam" id="TIGR04521">
    <property type="entry name" value="ECF_ATPase_2"/>
    <property type="match status" value="1"/>
</dbReference>
<dbReference type="NCBIfam" id="NF010158">
    <property type="entry name" value="PRK13637.1"/>
    <property type="match status" value="1"/>
</dbReference>
<keyword evidence="2 8" id="KW-0813">Transport</keyword>
<dbReference type="InterPro" id="IPR030946">
    <property type="entry name" value="EcfA2"/>
</dbReference>
<evidence type="ECO:0000259" key="9">
    <source>
        <dbReference type="PROSITE" id="PS50893"/>
    </source>
</evidence>
<name>B8D0U0_HALOH</name>
<keyword evidence="5 8" id="KW-0067">ATP-binding</keyword>
<dbReference type="InterPro" id="IPR027417">
    <property type="entry name" value="P-loop_NTPase"/>
</dbReference>
<dbReference type="PROSITE" id="PS50893">
    <property type="entry name" value="ABC_TRANSPORTER_2"/>
    <property type="match status" value="1"/>
</dbReference>
<keyword evidence="7 8" id="KW-0472">Membrane</keyword>
<comment type="subcellular location">
    <subcellularLocation>
        <location evidence="1 8">Cell membrane</location>
        <topology evidence="1 8">Peripheral membrane protein</topology>
    </subcellularLocation>
</comment>